<dbReference type="OrthoDB" id="423534at2759"/>
<proteinExistence type="predicted"/>
<keyword evidence="1" id="KW-0812">Transmembrane</keyword>
<protein>
    <recommendedName>
        <fullName evidence="4">COPI associated protein</fullName>
    </recommendedName>
</protein>
<evidence type="ECO:0008006" key="4">
    <source>
        <dbReference type="Google" id="ProtNLM"/>
    </source>
</evidence>
<dbReference type="EMBL" id="CP056068">
    <property type="protein sequence ID" value="UKJ90155.1"/>
    <property type="molecule type" value="Genomic_DNA"/>
</dbReference>
<keyword evidence="1" id="KW-1133">Transmembrane helix</keyword>
<evidence type="ECO:0000313" key="3">
    <source>
        <dbReference type="Proteomes" id="UP000244803"/>
    </source>
</evidence>
<name>A0A976M9F7_THEOR</name>
<accession>A0A976M9F7</accession>
<gene>
    <name evidence="2" type="ORF">MACJ_001086</name>
</gene>
<organism evidence="2 3">
    <name type="scientific">Theileria orientalis</name>
    <dbReference type="NCBI Taxonomy" id="68886"/>
    <lineage>
        <taxon>Eukaryota</taxon>
        <taxon>Sar</taxon>
        <taxon>Alveolata</taxon>
        <taxon>Apicomplexa</taxon>
        <taxon>Aconoidasida</taxon>
        <taxon>Piroplasmida</taxon>
        <taxon>Theileriidae</taxon>
        <taxon>Theileria</taxon>
    </lineage>
</organism>
<reference evidence="2" key="1">
    <citation type="submission" date="2022-07" db="EMBL/GenBank/DDBJ databases">
        <title>Evaluation of T. orientalis genome assembly methods using nanopore sequencing and analysis of variation between genomes.</title>
        <authorList>
            <person name="Yam J."/>
            <person name="Micallef M.L."/>
            <person name="Liu M."/>
            <person name="Djordjevic S.P."/>
            <person name="Bogema D.R."/>
            <person name="Jenkins C."/>
        </authorList>
    </citation>
    <scope>NUCLEOTIDE SEQUENCE</scope>
    <source>
        <strain evidence="2">Fish Creek</strain>
    </source>
</reference>
<evidence type="ECO:0000256" key="1">
    <source>
        <dbReference type="SAM" id="Phobius"/>
    </source>
</evidence>
<sequence>MLETESMNNYAYTEVPGVNFFDTENLKCLKAPLTSPAFNNFSSHMETGAARLEETLELLNLRYQTLFFLASAALVTSSVFSVTKTLGLSTLPGLLLSTFLLTNALLVMVLDIPGTPRWAGKYRRHIRKNMRFLTRLTGKSLWLAVLGAANMVTLKSNKKVGALRFLFGTMTSLFVFVVAATGFAIAVRKSFRLEKAKTVVKEASKGAYIDVFRKYALADPEHGMQFEEFNRLCSDYTSGRLQFDIVDLYIIFNVLDEHQKCAVNEREFYEWLAGSLVFL</sequence>
<feature type="transmembrane region" description="Helical" evidence="1">
    <location>
        <begin position="61"/>
        <end position="82"/>
    </location>
</feature>
<dbReference type="Proteomes" id="UP000244803">
    <property type="component" value="Chromosome 2"/>
</dbReference>
<keyword evidence="1" id="KW-0472">Membrane</keyword>
<evidence type="ECO:0000313" key="2">
    <source>
        <dbReference type="EMBL" id="UKJ90155.1"/>
    </source>
</evidence>
<dbReference type="AlphaFoldDB" id="A0A976M9F7"/>
<feature type="transmembrane region" description="Helical" evidence="1">
    <location>
        <begin position="94"/>
        <end position="112"/>
    </location>
</feature>
<feature type="transmembrane region" description="Helical" evidence="1">
    <location>
        <begin position="165"/>
        <end position="187"/>
    </location>
</feature>
<feature type="transmembrane region" description="Helical" evidence="1">
    <location>
        <begin position="132"/>
        <end position="153"/>
    </location>
</feature>